<dbReference type="InterPro" id="IPR029066">
    <property type="entry name" value="PLP-binding_barrel"/>
</dbReference>
<dbReference type="InterPro" id="IPR011078">
    <property type="entry name" value="PyrdxlP_homeostasis"/>
</dbReference>
<dbReference type="GO" id="GO:0030170">
    <property type="term" value="F:pyridoxal phosphate binding"/>
    <property type="evidence" value="ECO:0007669"/>
    <property type="project" value="InterPro"/>
</dbReference>
<dbReference type="EMBL" id="JAAGAX010000008">
    <property type="protein sequence ID" value="KAF2304964.1"/>
    <property type="molecule type" value="Genomic_DNA"/>
</dbReference>
<dbReference type="SUPFAM" id="SSF51419">
    <property type="entry name" value="PLP-binding barrel"/>
    <property type="match status" value="1"/>
</dbReference>
<protein>
    <submittedName>
        <fullName evidence="1">Uncharacterized protein</fullName>
    </submittedName>
</protein>
<dbReference type="PANTHER" id="PTHR10146">
    <property type="entry name" value="PROLINE SYNTHETASE CO-TRANSCRIBED BACTERIAL HOMOLOG PROTEIN"/>
    <property type="match status" value="1"/>
</dbReference>
<dbReference type="Gene3D" id="3.20.20.10">
    <property type="entry name" value="Alanine racemase"/>
    <property type="match status" value="1"/>
</dbReference>
<accession>A0A6A6LVF6</accession>
<dbReference type="AlphaFoldDB" id="A0A6A6LVF6"/>
<dbReference type="Proteomes" id="UP000467840">
    <property type="component" value="Chromosome 9"/>
</dbReference>
<dbReference type="PANTHER" id="PTHR10146:SF15">
    <property type="entry name" value="PYRIDOXAL PHOSPHATE HOMEOSTASIS PROTEIN"/>
    <property type="match status" value="1"/>
</dbReference>
<comment type="caution">
    <text evidence="1">The sequence shown here is derived from an EMBL/GenBank/DDBJ whole genome shotgun (WGS) entry which is preliminary data.</text>
</comment>
<gene>
    <name evidence="1" type="ORF">GH714_000748</name>
</gene>
<sequence length="118" mass="13307">MRSCEKNNLGRTREDRQCNRNRCHYLTWQSIRRDEWNGGGDVPLCAAAGPAGSGVVADSKTIHQVYDARHRCFGENYVQELVEKAPQIANHLDRVVGNLGPKRLKVLIQVNTSGEEFE</sequence>
<evidence type="ECO:0000313" key="1">
    <source>
        <dbReference type="EMBL" id="KAF2304964.1"/>
    </source>
</evidence>
<reference evidence="1 2" key="1">
    <citation type="journal article" date="2020" name="Mol. Plant">
        <title>The Chromosome-Based Rubber Tree Genome Provides New Insights into Spurge Genome Evolution and Rubber Biosynthesis.</title>
        <authorList>
            <person name="Liu J."/>
            <person name="Shi C."/>
            <person name="Shi C.C."/>
            <person name="Li W."/>
            <person name="Zhang Q.J."/>
            <person name="Zhang Y."/>
            <person name="Li K."/>
            <person name="Lu H.F."/>
            <person name="Shi C."/>
            <person name="Zhu S.T."/>
            <person name="Xiao Z.Y."/>
            <person name="Nan H."/>
            <person name="Yue Y."/>
            <person name="Zhu X.G."/>
            <person name="Wu Y."/>
            <person name="Hong X.N."/>
            <person name="Fan G.Y."/>
            <person name="Tong Y."/>
            <person name="Zhang D."/>
            <person name="Mao C.L."/>
            <person name="Liu Y.L."/>
            <person name="Hao S.J."/>
            <person name="Liu W.Q."/>
            <person name="Lv M.Q."/>
            <person name="Zhang H.B."/>
            <person name="Liu Y."/>
            <person name="Hu-Tang G.R."/>
            <person name="Wang J.P."/>
            <person name="Wang J.H."/>
            <person name="Sun Y.H."/>
            <person name="Ni S.B."/>
            <person name="Chen W.B."/>
            <person name="Zhang X.C."/>
            <person name="Jiao Y.N."/>
            <person name="Eichler E.E."/>
            <person name="Li G.H."/>
            <person name="Liu X."/>
            <person name="Gao L.Z."/>
        </authorList>
    </citation>
    <scope>NUCLEOTIDE SEQUENCE [LARGE SCALE GENOMIC DNA]</scope>
    <source>
        <strain evidence="2">cv. GT1</strain>
        <tissue evidence="1">Leaf</tissue>
    </source>
</reference>
<name>A0A6A6LVF6_HEVBR</name>
<proteinExistence type="predicted"/>
<organism evidence="1 2">
    <name type="scientific">Hevea brasiliensis</name>
    <name type="common">Para rubber tree</name>
    <name type="synonym">Siphonia brasiliensis</name>
    <dbReference type="NCBI Taxonomy" id="3981"/>
    <lineage>
        <taxon>Eukaryota</taxon>
        <taxon>Viridiplantae</taxon>
        <taxon>Streptophyta</taxon>
        <taxon>Embryophyta</taxon>
        <taxon>Tracheophyta</taxon>
        <taxon>Spermatophyta</taxon>
        <taxon>Magnoliopsida</taxon>
        <taxon>eudicotyledons</taxon>
        <taxon>Gunneridae</taxon>
        <taxon>Pentapetalae</taxon>
        <taxon>rosids</taxon>
        <taxon>fabids</taxon>
        <taxon>Malpighiales</taxon>
        <taxon>Euphorbiaceae</taxon>
        <taxon>Crotonoideae</taxon>
        <taxon>Micrandreae</taxon>
        <taxon>Hevea</taxon>
    </lineage>
</organism>
<keyword evidence="2" id="KW-1185">Reference proteome</keyword>
<evidence type="ECO:0000313" key="2">
    <source>
        <dbReference type="Proteomes" id="UP000467840"/>
    </source>
</evidence>